<dbReference type="InterPro" id="IPR019734">
    <property type="entry name" value="TPR_rpt"/>
</dbReference>
<evidence type="ECO:0000313" key="3">
    <source>
        <dbReference type="EMBL" id="KAK3101549.1"/>
    </source>
</evidence>
<dbReference type="InterPro" id="IPR025139">
    <property type="entry name" value="DUF4062"/>
</dbReference>
<protein>
    <recommendedName>
        <fullName evidence="2">FBA domain-containing protein</fullName>
    </recommendedName>
</protein>
<dbReference type="SUPFAM" id="SSF49785">
    <property type="entry name" value="Galactose-binding domain-like"/>
    <property type="match status" value="1"/>
</dbReference>
<feature type="domain" description="FBA" evidence="2">
    <location>
        <begin position="442"/>
        <end position="625"/>
    </location>
</feature>
<dbReference type="PROSITE" id="PS51114">
    <property type="entry name" value="FBA"/>
    <property type="match status" value="1"/>
</dbReference>
<dbReference type="GO" id="GO:0080008">
    <property type="term" value="C:Cul4-RING E3 ubiquitin ligase complex"/>
    <property type="evidence" value="ECO:0007669"/>
    <property type="project" value="TreeGrafter"/>
</dbReference>
<dbReference type="PANTHER" id="PTHR19860:SF17">
    <property type="entry name" value="FBA DOMAIN-CONTAINING PROTEIN"/>
    <property type="match status" value="1"/>
</dbReference>
<dbReference type="InterPro" id="IPR007397">
    <property type="entry name" value="F-box-assoc_dom"/>
</dbReference>
<evidence type="ECO:0000313" key="4">
    <source>
        <dbReference type="Proteomes" id="UP001186944"/>
    </source>
</evidence>
<organism evidence="3 4">
    <name type="scientific">Pinctada imbricata</name>
    <name type="common">Atlantic pearl-oyster</name>
    <name type="synonym">Pinctada martensii</name>
    <dbReference type="NCBI Taxonomy" id="66713"/>
    <lineage>
        <taxon>Eukaryota</taxon>
        <taxon>Metazoa</taxon>
        <taxon>Spiralia</taxon>
        <taxon>Lophotrochozoa</taxon>
        <taxon>Mollusca</taxon>
        <taxon>Bivalvia</taxon>
        <taxon>Autobranchia</taxon>
        <taxon>Pteriomorphia</taxon>
        <taxon>Pterioida</taxon>
        <taxon>Pterioidea</taxon>
        <taxon>Pteriidae</taxon>
        <taxon>Pinctada</taxon>
    </lineage>
</organism>
<dbReference type="InterPro" id="IPR027417">
    <property type="entry name" value="P-loop_NTPase"/>
</dbReference>
<dbReference type="SMART" id="SM01198">
    <property type="entry name" value="FBA"/>
    <property type="match status" value="1"/>
</dbReference>
<sequence>MFGTNHAMMLSNDSKNGMLTNGIFVQGQEESGSTMLPVVANGNDGAGMVLIFCSGMVDGKPLGAAYMVRFGFKGEFCTEDRTAAALYAIFIEADGKISSELVVGNHGEDYKSADLWKIEATNKKITVTGPKGPCRYAVLSNIVQEEDRGFRQDICLATGEPSPARGAVKINLDGVEGIVQKPSTVHIQLDHKVVGTFEPHDLVKVENGWAFRRKWEEGEVTVGLFLVRVFMVRKHVTTGTEQQLEMVGSPVQLVKQKDSVKYALNVSGPAYNSVGNIVYTSEHRQYANFSYDFNSGSRCLAYGATKFAASIPQLMNNTQDGFMYVTRRCIYGEPVDEKKVIYKVKIPNGDYILRYHTEEEGQHVTLNGRDITAEIQAAKDKAPTHLTPNLTAYYADIPVTVTEGQIVLDTKLYIGGFALLDKDYKDPVKSQTEMEEENQERQVLMNKLDPLVRSVELKKLTVVGWSPNLLKNASGELGDLSHWNVTGAIKTYEGGHGTEKSFITSHMECTKYQEVDLTEHFAREYLDTCPDIEVTEWYKEGVCGGGFYEMEAILMDEDGNALKNYKVPRTGRIYNNNAWTQAGTIFTDYPKGVRIVSISSMGKDDKFWAGHFGTIISDSVIRVKRESIPAVDDSSSDIKLVSMLVNKMTDLSKIFSVTVPSFDTQFEKQVEVPHENLHRKPQRKRKREIRVFVSSTFKDFNKEREAIIKKAFREINRMCSKRGVFFSYVDLRWGISSEQSSHGQTIAICLQEIDRCRPYFIALLGSRFGWSQNKEKEDNALMKTYDYAVENIPNLKWIDEHRFDTSVTQLEIFHGVLNNVEEGKDRSFFYLRKPKKMDNLSPEDQKLYASESEWHEDRQMALRNAIKDKRQLNIREFDEPEEVADHIKKDLMWSIDQDFPIGTELTPLEREREAHEAFAEVRCQVYIGREEYFTTITENMEKKLKQPFVLLGESGCGKSALVANWVKRVGEKYPDAFMFVHFIGSSAESADYLKLLRRLYEELKLYFKLDLTIPTADAQVIRDLPKWLRLVASKHQCIIVLDALNQLDSGTKEDGPEHELTWIPDELPENVFLLLSTLPGRAKDAILSRKWPSMQVSPLEPSQKMEIITGYLEGIYSKTLSDEQKQMIVDAPQTNNPLYLRSLLDEVRLYGSFRTLTKRIQDYLQADNPGDLFAKILERMEEDYALDDEAAKDLHVFMRKLGDRSRLNMTREATTAIWCSNRGMSESEITELLQVPSAIWSPFYLSLAEGLVNKNGILNFFHDHLRQAVEKKYLSSPEAKKAGYLKLADFFSTKELDDRVVDELPFLLARAGELDRLKELITKFEVFRSMAKTEEGKFELIKAWQLLGDYSLVEKEYLQKLSEIPEEDKQTQSYIDLLDLLGDFFVDLGLYNGAKEVFMKLNSDLEEKFAVSHGTVVYNPFNHSWKYRSKHPNVIDALHNLGLICEKQNELDQGEAYYKDSISRQNRIVTPSEKLQLCQGLLGLASIMNLKDNMVLAKRALIRSLELATDVLGKQHHFVAAILSKLGDLCYSQGRVEEALGYYLQDLKLSRSEVGVSHPRIGRILSSIGKVYDDMNDDLAGQLYEASLAELLDTYGSTHIDVAKVRFNLGSYCFATNRFERARFQFNEAYNIFCSVVGEDHPDSKATKSALSELP</sequence>
<keyword evidence="1" id="KW-0677">Repeat</keyword>
<evidence type="ECO:0000256" key="1">
    <source>
        <dbReference type="ARBA" id="ARBA00022737"/>
    </source>
</evidence>
<evidence type="ECO:0000259" key="2">
    <source>
        <dbReference type="PROSITE" id="PS51114"/>
    </source>
</evidence>
<dbReference type="SMART" id="SM00028">
    <property type="entry name" value="TPR"/>
    <property type="match status" value="3"/>
</dbReference>
<dbReference type="SUPFAM" id="SSF48452">
    <property type="entry name" value="TPR-like"/>
    <property type="match status" value="1"/>
</dbReference>
<dbReference type="Proteomes" id="UP001186944">
    <property type="component" value="Unassembled WGS sequence"/>
</dbReference>
<name>A0AA89C537_PINIB</name>
<accession>A0AA89C537</accession>
<dbReference type="InterPro" id="IPR007111">
    <property type="entry name" value="NACHT_NTPase"/>
</dbReference>
<gene>
    <name evidence="3" type="ORF">FSP39_004391</name>
</gene>
<keyword evidence="4" id="KW-1185">Reference proteome</keyword>
<dbReference type="InterPro" id="IPR011990">
    <property type="entry name" value="TPR-like_helical_dom_sf"/>
</dbReference>
<dbReference type="Pfam" id="PF13424">
    <property type="entry name" value="TPR_12"/>
    <property type="match status" value="2"/>
</dbReference>
<dbReference type="Pfam" id="PF04300">
    <property type="entry name" value="FBA"/>
    <property type="match status" value="1"/>
</dbReference>
<dbReference type="Pfam" id="PF05729">
    <property type="entry name" value="NACHT"/>
    <property type="match status" value="1"/>
</dbReference>
<dbReference type="Pfam" id="PF13271">
    <property type="entry name" value="DUF4062"/>
    <property type="match status" value="1"/>
</dbReference>
<dbReference type="PANTHER" id="PTHR19860">
    <property type="entry name" value="DDB1- AND CUL4-ASSOCIATED FACTOR 12-RELATED"/>
    <property type="match status" value="1"/>
</dbReference>
<dbReference type="EMBL" id="VSWD01000005">
    <property type="protein sequence ID" value="KAK3101549.1"/>
    <property type="molecule type" value="Genomic_DNA"/>
</dbReference>
<dbReference type="InterPro" id="IPR008979">
    <property type="entry name" value="Galactose-bd-like_sf"/>
</dbReference>
<comment type="caution">
    <text evidence="3">The sequence shown here is derived from an EMBL/GenBank/DDBJ whole genome shotgun (WGS) entry which is preliminary data.</text>
</comment>
<dbReference type="InterPro" id="IPR051191">
    <property type="entry name" value="DCAF12"/>
</dbReference>
<dbReference type="Gene3D" id="2.60.120.260">
    <property type="entry name" value="Galactose-binding domain-like"/>
    <property type="match status" value="1"/>
</dbReference>
<dbReference type="Pfam" id="PF13181">
    <property type="entry name" value="TPR_8"/>
    <property type="match status" value="1"/>
</dbReference>
<reference evidence="3" key="1">
    <citation type="submission" date="2019-08" db="EMBL/GenBank/DDBJ databases">
        <title>The improved chromosome-level genome for the pearl oyster Pinctada fucata martensii using PacBio sequencing and Hi-C.</title>
        <authorList>
            <person name="Zheng Z."/>
        </authorList>
    </citation>
    <scope>NUCLEOTIDE SEQUENCE</scope>
    <source>
        <strain evidence="3">ZZ-2019</strain>
        <tissue evidence="3">Adductor muscle</tissue>
    </source>
</reference>
<dbReference type="Gene3D" id="1.25.40.10">
    <property type="entry name" value="Tetratricopeptide repeat domain"/>
    <property type="match status" value="2"/>
</dbReference>
<dbReference type="Gene3D" id="3.40.50.300">
    <property type="entry name" value="P-loop containing nucleotide triphosphate hydrolases"/>
    <property type="match status" value="1"/>
</dbReference>
<dbReference type="SUPFAM" id="SSF52540">
    <property type="entry name" value="P-loop containing nucleoside triphosphate hydrolases"/>
    <property type="match status" value="1"/>
</dbReference>
<proteinExistence type="predicted"/>